<evidence type="ECO:0000256" key="1">
    <source>
        <dbReference type="SAM" id="SignalP"/>
    </source>
</evidence>
<dbReference type="InterPro" id="IPR043502">
    <property type="entry name" value="DNA/RNA_pol_sf"/>
</dbReference>
<dbReference type="Pfam" id="PF00078">
    <property type="entry name" value="RVT_1"/>
    <property type="match status" value="1"/>
</dbReference>
<dbReference type="EMBL" id="GIIL01006199">
    <property type="protein sequence ID" value="NOV49925.1"/>
    <property type="molecule type" value="Transcribed_RNA"/>
</dbReference>
<name>A0A6M2DU98_XENCH</name>
<evidence type="ECO:0000259" key="2">
    <source>
        <dbReference type="PROSITE" id="PS50878"/>
    </source>
</evidence>
<dbReference type="PROSITE" id="PS50878">
    <property type="entry name" value="RT_POL"/>
    <property type="match status" value="1"/>
</dbReference>
<protein>
    <submittedName>
        <fullName evidence="3">Putative reverse transcriptase</fullName>
    </submittedName>
</protein>
<keyword evidence="3" id="KW-0548">Nucleotidyltransferase</keyword>
<dbReference type="GO" id="GO:0003964">
    <property type="term" value="F:RNA-directed DNA polymerase activity"/>
    <property type="evidence" value="ECO:0007669"/>
    <property type="project" value="UniProtKB-KW"/>
</dbReference>
<dbReference type="InterPro" id="IPR000477">
    <property type="entry name" value="RT_dom"/>
</dbReference>
<feature type="chain" id="PRO_5026674694" evidence="1">
    <location>
        <begin position="22"/>
        <end position="676"/>
    </location>
</feature>
<reference evidence="3" key="1">
    <citation type="submission" date="2020-03" db="EMBL/GenBank/DDBJ databases">
        <title>Transcriptomic Profiling of the Digestive Tract of the Rat Flea, Xenopsylla cheopis, Following Blood Feeding and Infection with Yersinia pestis.</title>
        <authorList>
            <person name="Bland D.M."/>
            <person name="Martens C.A."/>
            <person name="Virtaneva K."/>
            <person name="Kanakabandi K."/>
            <person name="Long D."/>
            <person name="Rosenke R."/>
            <person name="Saturday G.A."/>
            <person name="Hoyt F.H."/>
            <person name="Bruno D.P."/>
            <person name="Ribeiro J.M.C."/>
            <person name="Hinnebusch J."/>
        </authorList>
    </citation>
    <scope>NUCLEOTIDE SEQUENCE</scope>
</reference>
<feature type="domain" description="Reverse transcriptase" evidence="2">
    <location>
        <begin position="12"/>
        <end position="289"/>
    </location>
</feature>
<keyword evidence="3" id="KW-0808">Transferase</keyword>
<dbReference type="AlphaFoldDB" id="A0A6M2DU98"/>
<sequence>MPVEVLTVLFNIFLMLGKVPADLIRSYTILIPKKAGAALPGDFRPITVSSLITRTFHKVLAKRLMIGVKIDGRQKGFQPVDGCAENTLLLDQILRHQRQNFKQAFIASIDVAKAFDSVSHTSILDTLEYYNIPKLLIDYVKYNYKMGQTTLKFEGSASDPISPRSGVKQGDPLSPILFNLIVNRLIERIPPEIGVNIEGHRTNVLAFADDLILVAETPTGLQTLLDISAEYLSACGLDINLAKSFTVSIRNVPHVKKSVIDQQRKFRWGDGCLPALKRSDEWKYLGVQFTPEGLHIGNTVDKLTKLLNTVTRAPLKPQQRLFVLRTALLPRLMHEISLGSTKLSQLNTCDKLIRERVRGWLTLPKDTPNAYFHANMKDGGLSISSLRWVAPLRRKNRLSNLPMELRDSPFCQGEIAKTMKRLKENGVEYLSGKAIDERWAKLLYKAVDGAALVKSRMVHQQHRWITDGTRLLSGRDYINAVKLRINALPTKSRTSRGRIEDRQCRAGCRAVESLDHILQSCHRTHKSRIDRHNAVSNYIKRALEKKSSLVEVEPKFQTQGGLRKPDLLAVLGNRTLILDAQVVGSGVDLEEAHRKKIDYYKPLASLIMAKYGSSIVTFGSITLNNRGIWSKTSAEMLLREGILKSTELKIVSTRTLVGGLNGFWRWNKTCTRKGIG</sequence>
<organism evidence="3">
    <name type="scientific">Xenopsylla cheopis</name>
    <name type="common">Oriental rat flea</name>
    <name type="synonym">Pulex cheopis</name>
    <dbReference type="NCBI Taxonomy" id="163159"/>
    <lineage>
        <taxon>Eukaryota</taxon>
        <taxon>Metazoa</taxon>
        <taxon>Ecdysozoa</taxon>
        <taxon>Arthropoda</taxon>
        <taxon>Hexapoda</taxon>
        <taxon>Insecta</taxon>
        <taxon>Pterygota</taxon>
        <taxon>Neoptera</taxon>
        <taxon>Endopterygota</taxon>
        <taxon>Siphonaptera</taxon>
        <taxon>Pulicidae</taxon>
        <taxon>Xenopsyllinae</taxon>
        <taxon>Xenopsylla</taxon>
    </lineage>
</organism>
<dbReference type="CDD" id="cd01650">
    <property type="entry name" value="RT_nLTR_like"/>
    <property type="match status" value="1"/>
</dbReference>
<keyword evidence="3" id="KW-0695">RNA-directed DNA polymerase</keyword>
<feature type="signal peptide" evidence="1">
    <location>
        <begin position="1"/>
        <end position="21"/>
    </location>
</feature>
<keyword evidence="1" id="KW-0732">Signal</keyword>
<proteinExistence type="predicted"/>
<dbReference type="PANTHER" id="PTHR19446">
    <property type="entry name" value="REVERSE TRANSCRIPTASES"/>
    <property type="match status" value="1"/>
</dbReference>
<evidence type="ECO:0000313" key="3">
    <source>
        <dbReference type="EMBL" id="NOV49925.1"/>
    </source>
</evidence>
<accession>A0A6M2DU98</accession>
<dbReference type="SUPFAM" id="SSF56672">
    <property type="entry name" value="DNA/RNA polymerases"/>
    <property type="match status" value="1"/>
</dbReference>